<protein>
    <recommendedName>
        <fullName evidence="4">AI-2E family transporter</fullName>
    </recommendedName>
</protein>
<evidence type="ECO:0000313" key="3">
    <source>
        <dbReference type="Proteomes" id="UP000002892"/>
    </source>
</evidence>
<name>I4D5J4_DESAJ</name>
<evidence type="ECO:0008006" key="4">
    <source>
        <dbReference type="Google" id="ProtNLM"/>
    </source>
</evidence>
<organism evidence="2 3">
    <name type="scientific">Desulfosporosinus acidiphilus (strain DSM 22704 / JCM 16185 / SJ4)</name>
    <dbReference type="NCBI Taxonomy" id="646529"/>
    <lineage>
        <taxon>Bacteria</taxon>
        <taxon>Bacillati</taxon>
        <taxon>Bacillota</taxon>
        <taxon>Clostridia</taxon>
        <taxon>Eubacteriales</taxon>
        <taxon>Desulfitobacteriaceae</taxon>
        <taxon>Desulfosporosinus</taxon>
    </lineage>
</organism>
<keyword evidence="3" id="KW-1185">Reference proteome</keyword>
<keyword evidence="1" id="KW-0812">Transmembrane</keyword>
<feature type="transmembrane region" description="Helical" evidence="1">
    <location>
        <begin position="12"/>
        <end position="45"/>
    </location>
</feature>
<keyword evidence="1" id="KW-1133">Transmembrane helix</keyword>
<dbReference type="AlphaFoldDB" id="I4D5J4"/>
<dbReference type="Proteomes" id="UP000002892">
    <property type="component" value="Chromosome"/>
</dbReference>
<keyword evidence="1" id="KW-0472">Membrane</keyword>
<accession>I4D5J4</accession>
<dbReference type="HOGENOM" id="CLU_3167182_0_0_9"/>
<proteinExistence type="predicted"/>
<gene>
    <name evidence="2" type="ordered locus">Desaci_2097</name>
</gene>
<sequence length="47" mass="5237">MFFEYIEANRNRVISIGVIMIALGLILGVSYSTIVSPILTVIGYILY</sequence>
<dbReference type="EMBL" id="CP003639">
    <property type="protein sequence ID" value="AFM41068.1"/>
    <property type="molecule type" value="Genomic_DNA"/>
</dbReference>
<evidence type="ECO:0000313" key="2">
    <source>
        <dbReference type="EMBL" id="AFM41068.1"/>
    </source>
</evidence>
<dbReference type="KEGG" id="dai:Desaci_2097"/>
<evidence type="ECO:0000256" key="1">
    <source>
        <dbReference type="SAM" id="Phobius"/>
    </source>
</evidence>
<reference evidence="2 3" key="1">
    <citation type="journal article" date="2012" name="J. Bacteriol.">
        <title>Complete genome sequences of Desulfosporosinus orientis DSM765T, Desulfosporosinus youngiae DSM17734T, Desulfosporosinus meridiei DSM13257T, and Desulfosporosinus acidiphilus DSM22704T.</title>
        <authorList>
            <person name="Pester M."/>
            <person name="Brambilla E."/>
            <person name="Alazard D."/>
            <person name="Rattei T."/>
            <person name="Weinmaier T."/>
            <person name="Han J."/>
            <person name="Lucas S."/>
            <person name="Lapidus A."/>
            <person name="Cheng J.F."/>
            <person name="Goodwin L."/>
            <person name="Pitluck S."/>
            <person name="Peters L."/>
            <person name="Ovchinnikova G."/>
            <person name="Teshima H."/>
            <person name="Detter J.C."/>
            <person name="Han C.S."/>
            <person name="Tapia R."/>
            <person name="Land M.L."/>
            <person name="Hauser L."/>
            <person name="Kyrpides N.C."/>
            <person name="Ivanova N.N."/>
            <person name="Pagani I."/>
            <person name="Huntmann M."/>
            <person name="Wei C.L."/>
            <person name="Davenport K.W."/>
            <person name="Daligault H."/>
            <person name="Chain P.S."/>
            <person name="Chen A."/>
            <person name="Mavromatis K."/>
            <person name="Markowitz V."/>
            <person name="Szeto E."/>
            <person name="Mikhailova N."/>
            <person name="Pati A."/>
            <person name="Wagner M."/>
            <person name="Woyke T."/>
            <person name="Ollivier B."/>
            <person name="Klenk H.P."/>
            <person name="Spring S."/>
            <person name="Loy A."/>
        </authorList>
    </citation>
    <scope>NUCLEOTIDE SEQUENCE [LARGE SCALE GENOMIC DNA]</scope>
    <source>
        <strain evidence="3">DSM 22704 / JCM 16185 / SJ4</strain>
    </source>
</reference>